<accession>A0A820G1C3</accession>
<dbReference type="Proteomes" id="UP000663844">
    <property type="component" value="Unassembled WGS sequence"/>
</dbReference>
<evidence type="ECO:0000313" key="1">
    <source>
        <dbReference type="EMBL" id="CAF4271159.1"/>
    </source>
</evidence>
<organism evidence="1 2">
    <name type="scientific">Adineta steineri</name>
    <dbReference type="NCBI Taxonomy" id="433720"/>
    <lineage>
        <taxon>Eukaryota</taxon>
        <taxon>Metazoa</taxon>
        <taxon>Spiralia</taxon>
        <taxon>Gnathifera</taxon>
        <taxon>Rotifera</taxon>
        <taxon>Eurotatoria</taxon>
        <taxon>Bdelloidea</taxon>
        <taxon>Adinetida</taxon>
        <taxon>Adinetidae</taxon>
        <taxon>Adineta</taxon>
    </lineage>
</organism>
<comment type="caution">
    <text evidence="1">The sequence shown here is derived from an EMBL/GenBank/DDBJ whole genome shotgun (WGS) entry which is preliminary data.</text>
</comment>
<name>A0A820G1C3_9BILA</name>
<evidence type="ECO:0000313" key="2">
    <source>
        <dbReference type="Proteomes" id="UP000663844"/>
    </source>
</evidence>
<dbReference type="SUPFAM" id="SSF52047">
    <property type="entry name" value="RNI-like"/>
    <property type="match status" value="1"/>
</dbReference>
<gene>
    <name evidence="1" type="ORF">OXD698_LOCUS44519</name>
</gene>
<feature type="non-terminal residue" evidence="1">
    <location>
        <position position="1"/>
    </location>
</feature>
<proteinExistence type="predicted"/>
<reference evidence="1" key="1">
    <citation type="submission" date="2021-02" db="EMBL/GenBank/DDBJ databases">
        <authorList>
            <person name="Nowell W R."/>
        </authorList>
    </citation>
    <scope>NUCLEOTIDE SEQUENCE</scope>
</reference>
<protein>
    <submittedName>
        <fullName evidence="1">Uncharacterized protein</fullName>
    </submittedName>
</protein>
<dbReference type="EMBL" id="CAJOAZ010013744">
    <property type="protein sequence ID" value="CAF4271159.1"/>
    <property type="molecule type" value="Genomic_DNA"/>
</dbReference>
<dbReference type="AlphaFoldDB" id="A0A820G1C3"/>
<sequence>NSTLRTLHLGKNGISNEDPQYLVDMLKINKITINVSLYDNLTNTLVHYNKNSRWLMQSFR</sequence>